<dbReference type="STRING" id="46835.A0A504YPS1"/>
<sequence>MDVLLRSSALKVPPKLASRSRGTDIYLHQFQEQQHGLHARTHLEHVSQLDIDSSSAYVRQTTIVCTLGELWNSDEQIKVMIRGGMNILRMNLSMGTHEYFADAIRRVRAIEESSGHNPPVGIALDISAPPVRTGLVNNNLEASIILKDGQSVQLTTNERYRDRTTEDVIWVDSQYYPTVLQRLAPGDRFYLDDGMLSLIVQTVGCDTVECLVERGGELGSWKRVELPSERLYPADFETTYKTDLAYASECKVDYVFTGYASTPNKLLYAKDILGPEIKLFAKVENREAMRNSKQFYLSSNLLLLLLSRQSSSFLQTYSIDSLDQLMSVADGIIIGRGGLGLRYPPEKIFQIQKQLIVKCNILGKPVFVITQLLESMRFKPRATRAEISDVANAVIDGADGLILTVETSRGLYPRETLRVLHMTCREAESAIYHGKFCYDLKFSRDLRGLSPMEPVYFTALAAVEASNACNASAIVVTTTTGHSATAIASFRPSCPVIAVVRSPEVARHCHSFRGIHPFVCMGNEMIDWSDDMDARLNKAIEFGCSRWFIAGGDNVVIVSGWEAGADATNTVRVFEVPTGGIPINIVNSHASLSGKELND</sequence>
<dbReference type="InterPro" id="IPR040442">
    <property type="entry name" value="Pyrv_kinase-like_dom_sf"/>
</dbReference>
<dbReference type="GO" id="GO:0016301">
    <property type="term" value="F:kinase activity"/>
    <property type="evidence" value="ECO:0007669"/>
    <property type="project" value="UniProtKB-KW"/>
</dbReference>
<evidence type="ECO:0000313" key="18">
    <source>
        <dbReference type="Proteomes" id="UP000316759"/>
    </source>
</evidence>
<evidence type="ECO:0000256" key="4">
    <source>
        <dbReference type="ARBA" id="ARBA00012142"/>
    </source>
</evidence>
<dbReference type="Gene3D" id="3.20.20.60">
    <property type="entry name" value="Phosphoenolpyruvate-binding domains"/>
    <property type="match status" value="1"/>
</dbReference>
<dbReference type="OrthoDB" id="108365at2759"/>
<evidence type="ECO:0000256" key="9">
    <source>
        <dbReference type="ARBA" id="ARBA00022840"/>
    </source>
</evidence>
<keyword evidence="5 14" id="KW-0808">Transferase</keyword>
<evidence type="ECO:0000256" key="10">
    <source>
        <dbReference type="ARBA" id="ARBA00022842"/>
    </source>
</evidence>
<proteinExistence type="inferred from homology"/>
<comment type="cofactor">
    <cofactor evidence="1">
        <name>K(+)</name>
        <dbReference type="ChEBI" id="CHEBI:29103"/>
    </cofactor>
</comment>
<dbReference type="Gene3D" id="2.40.33.10">
    <property type="entry name" value="PK beta-barrel domain-like"/>
    <property type="match status" value="1"/>
</dbReference>
<dbReference type="PRINTS" id="PR01050">
    <property type="entry name" value="PYRUVTKNASE"/>
</dbReference>
<dbReference type="UniPathway" id="UPA00109">
    <property type="reaction ID" value="UER00188"/>
</dbReference>
<dbReference type="GO" id="GO:0005524">
    <property type="term" value="F:ATP binding"/>
    <property type="evidence" value="ECO:0007669"/>
    <property type="project" value="UniProtKB-KW"/>
</dbReference>
<dbReference type="EC" id="2.7.1.40" evidence="4 14"/>
<dbReference type="SUPFAM" id="SSF52935">
    <property type="entry name" value="PK C-terminal domain-like"/>
    <property type="match status" value="1"/>
</dbReference>
<dbReference type="SUPFAM" id="SSF51621">
    <property type="entry name" value="Phosphoenolpyruvate/pyruvate domain"/>
    <property type="match status" value="2"/>
</dbReference>
<evidence type="ECO:0000256" key="5">
    <source>
        <dbReference type="ARBA" id="ARBA00022679"/>
    </source>
</evidence>
<evidence type="ECO:0000256" key="3">
    <source>
        <dbReference type="ARBA" id="ARBA00008663"/>
    </source>
</evidence>
<keyword evidence="10 14" id="KW-0460">Magnesium</keyword>
<keyword evidence="7" id="KW-0547">Nucleotide-binding</keyword>
<dbReference type="Proteomes" id="UP000316759">
    <property type="component" value="Unassembled WGS sequence"/>
</dbReference>
<evidence type="ECO:0000256" key="8">
    <source>
        <dbReference type="ARBA" id="ARBA00022777"/>
    </source>
</evidence>
<evidence type="ECO:0000256" key="2">
    <source>
        <dbReference type="ARBA" id="ARBA00004997"/>
    </source>
</evidence>
<evidence type="ECO:0000313" key="17">
    <source>
        <dbReference type="EMBL" id="TPP64072.1"/>
    </source>
</evidence>
<feature type="domain" description="Pyruvate kinase barrel" evidence="15">
    <location>
        <begin position="318"/>
        <end position="416"/>
    </location>
</feature>
<gene>
    <name evidence="17" type="ORF">FGIG_07475</name>
</gene>
<dbReference type="GO" id="GO:0030955">
    <property type="term" value="F:potassium ion binding"/>
    <property type="evidence" value="ECO:0007669"/>
    <property type="project" value="InterPro"/>
</dbReference>
<organism evidence="17 18">
    <name type="scientific">Fasciola gigantica</name>
    <name type="common">Giant liver fluke</name>
    <dbReference type="NCBI Taxonomy" id="46835"/>
    <lineage>
        <taxon>Eukaryota</taxon>
        <taxon>Metazoa</taxon>
        <taxon>Spiralia</taxon>
        <taxon>Lophotrochozoa</taxon>
        <taxon>Platyhelminthes</taxon>
        <taxon>Trematoda</taxon>
        <taxon>Digenea</taxon>
        <taxon>Plagiorchiida</taxon>
        <taxon>Echinostomata</taxon>
        <taxon>Echinostomatoidea</taxon>
        <taxon>Fasciolidae</taxon>
        <taxon>Fasciola</taxon>
    </lineage>
</organism>
<keyword evidence="9" id="KW-0067">ATP-binding</keyword>
<protein>
    <recommendedName>
        <fullName evidence="4 14">Pyruvate kinase</fullName>
        <ecNumber evidence="4 14">2.7.1.40</ecNumber>
    </recommendedName>
</protein>
<dbReference type="InterPro" id="IPR015795">
    <property type="entry name" value="Pyrv_Knase_C"/>
</dbReference>
<keyword evidence="6" id="KW-0479">Metal-binding</keyword>
<dbReference type="InterPro" id="IPR001697">
    <property type="entry name" value="Pyr_Knase"/>
</dbReference>
<evidence type="ECO:0000256" key="12">
    <source>
        <dbReference type="ARBA" id="ARBA00023317"/>
    </source>
</evidence>
<dbReference type="EMBL" id="SUNJ01004906">
    <property type="protein sequence ID" value="TPP64072.1"/>
    <property type="molecule type" value="Genomic_DNA"/>
</dbReference>
<evidence type="ECO:0000256" key="7">
    <source>
        <dbReference type="ARBA" id="ARBA00022741"/>
    </source>
</evidence>
<evidence type="ECO:0000256" key="11">
    <source>
        <dbReference type="ARBA" id="ARBA00023152"/>
    </source>
</evidence>
<evidence type="ECO:0000256" key="1">
    <source>
        <dbReference type="ARBA" id="ARBA00001958"/>
    </source>
</evidence>
<evidence type="ECO:0000256" key="6">
    <source>
        <dbReference type="ARBA" id="ARBA00022723"/>
    </source>
</evidence>
<keyword evidence="8 14" id="KW-0418">Kinase</keyword>
<evidence type="ECO:0000259" key="16">
    <source>
        <dbReference type="Pfam" id="PF02887"/>
    </source>
</evidence>
<dbReference type="InterPro" id="IPR015813">
    <property type="entry name" value="Pyrv/PenolPyrv_kinase-like_dom"/>
</dbReference>
<dbReference type="PANTHER" id="PTHR11817">
    <property type="entry name" value="PYRUVATE KINASE"/>
    <property type="match status" value="1"/>
</dbReference>
<keyword evidence="12 17" id="KW-0670">Pyruvate</keyword>
<evidence type="ECO:0000256" key="14">
    <source>
        <dbReference type="RuleBase" id="RU000504"/>
    </source>
</evidence>
<evidence type="ECO:0000259" key="15">
    <source>
        <dbReference type="Pfam" id="PF00224"/>
    </source>
</evidence>
<dbReference type="InterPro" id="IPR015793">
    <property type="entry name" value="Pyrv_Knase_brl"/>
</dbReference>
<dbReference type="FunFam" id="2.40.33.10:FF:000001">
    <property type="entry name" value="Pyruvate kinase"/>
    <property type="match status" value="1"/>
</dbReference>
<feature type="domain" description="Pyruvate kinase barrel" evidence="15">
    <location>
        <begin position="59"/>
        <end position="294"/>
    </location>
</feature>
<dbReference type="GO" id="GO:0004743">
    <property type="term" value="F:pyruvate kinase activity"/>
    <property type="evidence" value="ECO:0007669"/>
    <property type="project" value="UniProtKB-EC"/>
</dbReference>
<comment type="pathway">
    <text evidence="2 14">Carbohydrate degradation; glycolysis; pyruvate from D-glyceraldehyde 3-phosphate: step 5/5.</text>
</comment>
<evidence type="ECO:0000256" key="13">
    <source>
        <dbReference type="ARBA" id="ARBA00048967"/>
    </source>
</evidence>
<name>A0A504YPS1_FASGI</name>
<dbReference type="InterPro" id="IPR015806">
    <property type="entry name" value="Pyrv_Knase_insert_dom_sf"/>
</dbReference>
<keyword evidence="11 14" id="KW-0324">Glycolysis</keyword>
<dbReference type="SUPFAM" id="SSF50800">
    <property type="entry name" value="PK beta-barrel domain-like"/>
    <property type="match status" value="1"/>
</dbReference>
<feature type="domain" description="Pyruvate kinase C-terminal" evidence="16">
    <location>
        <begin position="458"/>
        <end position="573"/>
    </location>
</feature>
<reference evidence="17 18" key="1">
    <citation type="submission" date="2019-04" db="EMBL/GenBank/DDBJ databases">
        <title>Annotation for the trematode Fasciola gigantica.</title>
        <authorList>
            <person name="Choi Y.-J."/>
        </authorList>
    </citation>
    <scope>NUCLEOTIDE SEQUENCE [LARGE SCALE GENOMIC DNA]</scope>
    <source>
        <strain evidence="17">Uganda_cow_1</strain>
    </source>
</reference>
<dbReference type="InterPro" id="IPR036918">
    <property type="entry name" value="Pyrv_Knase_C_sf"/>
</dbReference>
<comment type="catalytic activity">
    <reaction evidence="13">
        <text>pyruvate + ATP = phosphoenolpyruvate + ADP + H(+)</text>
        <dbReference type="Rhea" id="RHEA:18157"/>
        <dbReference type="ChEBI" id="CHEBI:15361"/>
        <dbReference type="ChEBI" id="CHEBI:15378"/>
        <dbReference type="ChEBI" id="CHEBI:30616"/>
        <dbReference type="ChEBI" id="CHEBI:58702"/>
        <dbReference type="ChEBI" id="CHEBI:456216"/>
        <dbReference type="EC" id="2.7.1.40"/>
    </reaction>
    <physiologicalReaction direction="right-to-left" evidence="13">
        <dbReference type="Rhea" id="RHEA:18159"/>
    </physiologicalReaction>
</comment>
<dbReference type="InterPro" id="IPR011037">
    <property type="entry name" value="Pyrv_Knase-like_insert_dom_sf"/>
</dbReference>
<keyword evidence="18" id="KW-1185">Reference proteome</keyword>
<accession>A0A504YPS1</accession>
<comment type="similarity">
    <text evidence="3 14">Belongs to the pyruvate kinase family.</text>
</comment>
<dbReference type="Pfam" id="PF02887">
    <property type="entry name" value="PK_C"/>
    <property type="match status" value="1"/>
</dbReference>
<dbReference type="GO" id="GO:0000287">
    <property type="term" value="F:magnesium ion binding"/>
    <property type="evidence" value="ECO:0007669"/>
    <property type="project" value="InterPro"/>
</dbReference>
<dbReference type="AlphaFoldDB" id="A0A504YPS1"/>
<comment type="caution">
    <text evidence="17">The sequence shown here is derived from an EMBL/GenBank/DDBJ whole genome shotgun (WGS) entry which is preliminary data.</text>
</comment>
<dbReference type="Gene3D" id="3.40.1380.20">
    <property type="entry name" value="Pyruvate kinase, C-terminal domain"/>
    <property type="match status" value="1"/>
</dbReference>
<dbReference type="Pfam" id="PF00224">
    <property type="entry name" value="PK"/>
    <property type="match status" value="2"/>
</dbReference>